<evidence type="ECO:0000259" key="2">
    <source>
        <dbReference type="Pfam" id="PF03107"/>
    </source>
</evidence>
<dbReference type="Pfam" id="PF03107">
    <property type="entry name" value="C1_2"/>
    <property type="match status" value="3"/>
</dbReference>
<dbReference type="Proteomes" id="UP001396334">
    <property type="component" value="Unassembled WGS sequence"/>
</dbReference>
<evidence type="ECO:0000313" key="4">
    <source>
        <dbReference type="Proteomes" id="UP001396334"/>
    </source>
</evidence>
<dbReference type="EMBL" id="JBBPBN010000004">
    <property type="protein sequence ID" value="KAK9042064.1"/>
    <property type="molecule type" value="Genomic_DNA"/>
</dbReference>
<keyword evidence="1" id="KW-0677">Repeat</keyword>
<organism evidence="3 4">
    <name type="scientific">Hibiscus sabdariffa</name>
    <name type="common">roselle</name>
    <dbReference type="NCBI Taxonomy" id="183260"/>
    <lineage>
        <taxon>Eukaryota</taxon>
        <taxon>Viridiplantae</taxon>
        <taxon>Streptophyta</taxon>
        <taxon>Embryophyta</taxon>
        <taxon>Tracheophyta</taxon>
        <taxon>Spermatophyta</taxon>
        <taxon>Magnoliopsida</taxon>
        <taxon>eudicotyledons</taxon>
        <taxon>Gunneridae</taxon>
        <taxon>Pentapetalae</taxon>
        <taxon>rosids</taxon>
        <taxon>malvids</taxon>
        <taxon>Malvales</taxon>
        <taxon>Malvaceae</taxon>
        <taxon>Malvoideae</taxon>
        <taxon>Hibiscus</taxon>
    </lineage>
</organism>
<evidence type="ECO:0000256" key="1">
    <source>
        <dbReference type="ARBA" id="ARBA00022737"/>
    </source>
</evidence>
<keyword evidence="4" id="KW-1185">Reference proteome</keyword>
<protein>
    <recommendedName>
        <fullName evidence="2">DC1 domain-containing protein</fullName>
    </recommendedName>
</protein>
<dbReference type="PANTHER" id="PTHR46288">
    <property type="entry name" value="PHORBOL-ESTER/DAG-TYPE DOMAIN-CONTAINING PROTEIN"/>
    <property type="match status" value="1"/>
</dbReference>
<accession>A0ABR2TXU0</accession>
<feature type="domain" description="DC1" evidence="2">
    <location>
        <begin position="82"/>
        <end position="129"/>
    </location>
</feature>
<comment type="caution">
    <text evidence="3">The sequence shown here is derived from an EMBL/GenBank/DDBJ whole genome shotgun (WGS) entry which is preliminary data.</text>
</comment>
<feature type="domain" description="DC1" evidence="2">
    <location>
        <begin position="23"/>
        <end position="70"/>
    </location>
</feature>
<feature type="domain" description="DC1" evidence="2">
    <location>
        <begin position="140"/>
        <end position="184"/>
    </location>
</feature>
<gene>
    <name evidence="3" type="ORF">V6N11_017145</name>
</gene>
<dbReference type="InterPro" id="IPR046349">
    <property type="entry name" value="C1-like_sf"/>
</dbReference>
<dbReference type="SUPFAM" id="SSF57889">
    <property type="entry name" value="Cysteine-rich domain"/>
    <property type="match status" value="2"/>
</dbReference>
<dbReference type="PANTHER" id="PTHR46288:SF86">
    <property type="entry name" value="PHORBOL-ESTER_DAG-TYPE DOMAIN-CONTAINING PROTEIN"/>
    <property type="match status" value="1"/>
</dbReference>
<reference evidence="3 4" key="1">
    <citation type="journal article" date="2024" name="G3 (Bethesda)">
        <title>Genome assembly of Hibiscus sabdariffa L. provides insights into metabolisms of medicinal natural products.</title>
        <authorList>
            <person name="Kim T."/>
        </authorList>
    </citation>
    <scope>NUCLEOTIDE SEQUENCE [LARGE SCALE GENOMIC DNA]</scope>
    <source>
        <strain evidence="3">TK-2024</strain>
        <tissue evidence="3">Old leaves</tissue>
    </source>
</reference>
<dbReference type="InterPro" id="IPR004146">
    <property type="entry name" value="DC1"/>
</dbReference>
<name>A0ABR2TXU0_9ROSI</name>
<sequence>MAIFSDQNEIDKRDRQGSKIPHFSHQHQLTRCIVSLEESIKVKCVACKQAIQGTLYICLPFSFYIHESCMNEMSRQVQRSSFHPHHALLPRPFFPDRERQVRCYVCIEEVEGFSFYCNEWDVNLHVSCANYPTRAIKYTRHPHNLLQLGKNIIHNISCNACGQDCNDSYFSCKECDFNIHPQCIPLPSSFTHRRHMHPLVLVRAVVEDDT</sequence>
<evidence type="ECO:0000313" key="3">
    <source>
        <dbReference type="EMBL" id="KAK9042064.1"/>
    </source>
</evidence>
<proteinExistence type="predicted"/>